<keyword evidence="9" id="KW-0472">Membrane</keyword>
<dbReference type="GO" id="GO:0005085">
    <property type="term" value="F:guanyl-nucleotide exchange factor activity"/>
    <property type="evidence" value="ECO:0007669"/>
    <property type="project" value="InterPro"/>
</dbReference>
<dbReference type="GO" id="GO:0015031">
    <property type="term" value="P:protein transport"/>
    <property type="evidence" value="ECO:0007669"/>
    <property type="project" value="UniProtKB-KW"/>
</dbReference>
<protein>
    <recommendedName>
        <fullName evidence="10">Guanine nucleotide-exchange factor SEC12</fullName>
    </recommendedName>
</protein>
<keyword evidence="8" id="KW-1133">Transmembrane helix</keyword>
<dbReference type="GO" id="GO:0005789">
    <property type="term" value="C:endoplasmic reticulum membrane"/>
    <property type="evidence" value="ECO:0007669"/>
    <property type="project" value="UniProtKB-SubCell"/>
</dbReference>
<comment type="function">
    <text evidence="10">Guanine nucleotide-exchange factor (GEF) required for the formation or budding of transport vesicles from the ER.</text>
</comment>
<dbReference type="GO" id="GO:0006888">
    <property type="term" value="P:endoplasmic reticulum to Golgi vesicle-mediated transport"/>
    <property type="evidence" value="ECO:0007669"/>
    <property type="project" value="UniProtKB-UniRule"/>
</dbReference>
<dbReference type="Gene3D" id="2.130.10.10">
    <property type="entry name" value="YVTN repeat-like/Quinoprotein amine dehydrogenase"/>
    <property type="match status" value="1"/>
</dbReference>
<keyword evidence="7 10" id="KW-0653">Protein transport</keyword>
<comment type="similarity">
    <text evidence="10">Belongs to the WD repeat SEC12 family.</text>
</comment>
<evidence type="ECO:0000313" key="12">
    <source>
        <dbReference type="EMBL" id="KAK5109486.1"/>
    </source>
</evidence>
<dbReference type="PANTHER" id="PTHR23284:SF0">
    <property type="entry name" value="PROLACTIN REGULATORY ELEMENT-BINDING PROTEIN"/>
    <property type="match status" value="1"/>
</dbReference>
<dbReference type="GO" id="GO:0000139">
    <property type="term" value="C:Golgi membrane"/>
    <property type="evidence" value="ECO:0007669"/>
    <property type="project" value="UniProtKB-SubCell"/>
</dbReference>
<evidence type="ECO:0000256" key="1">
    <source>
        <dbReference type="ARBA" id="ARBA00022448"/>
    </source>
</evidence>
<keyword evidence="3" id="KW-0812">Transmembrane</keyword>
<keyword evidence="5 10" id="KW-0256">Endoplasmic reticulum</keyword>
<comment type="caution">
    <text evidence="12">The sequence shown here is derived from an EMBL/GenBank/DDBJ whole genome shotgun (WGS) entry which is preliminary data.</text>
</comment>
<evidence type="ECO:0000256" key="11">
    <source>
        <dbReference type="SAM" id="MobiDB-lite"/>
    </source>
</evidence>
<keyword evidence="6" id="KW-0931">ER-Golgi transport</keyword>
<keyword evidence="4 10" id="KW-0677">Repeat</keyword>
<dbReference type="AlphaFoldDB" id="A0AAN7TMV9"/>
<evidence type="ECO:0000256" key="4">
    <source>
        <dbReference type="ARBA" id="ARBA00022737"/>
    </source>
</evidence>
<dbReference type="GO" id="GO:0003400">
    <property type="term" value="P:regulation of COPII vesicle coating"/>
    <property type="evidence" value="ECO:0007669"/>
    <property type="project" value="UniProtKB-UniRule"/>
</dbReference>
<proteinExistence type="inferred from homology"/>
<dbReference type="InterPro" id="IPR015943">
    <property type="entry name" value="WD40/YVTN_repeat-like_dom_sf"/>
</dbReference>
<evidence type="ECO:0000256" key="3">
    <source>
        <dbReference type="ARBA" id="ARBA00022692"/>
    </source>
</evidence>
<dbReference type="Proteomes" id="UP001310890">
    <property type="component" value="Unassembled WGS sequence"/>
</dbReference>
<feature type="region of interest" description="Disordered" evidence="11">
    <location>
        <begin position="252"/>
        <end position="273"/>
    </location>
</feature>
<evidence type="ECO:0000256" key="2">
    <source>
        <dbReference type="ARBA" id="ARBA00022574"/>
    </source>
</evidence>
<dbReference type="InterPro" id="IPR045260">
    <property type="entry name" value="Sec12-like"/>
</dbReference>
<evidence type="ECO:0000256" key="9">
    <source>
        <dbReference type="ARBA" id="ARBA00023136"/>
    </source>
</evidence>
<accession>A0AAN7TMV9</accession>
<keyword evidence="1 10" id="KW-0813">Transport</keyword>
<gene>
    <name evidence="12" type="ORF">LTR62_006938</name>
</gene>
<dbReference type="PANTHER" id="PTHR23284">
    <property type="entry name" value="PROLACTIN REGULATORY ELEMENT BINDING PROTEIN"/>
    <property type="match status" value="1"/>
</dbReference>
<sequence>MVMKPSSGVTFAKATLPYPLFAADFDPYNRGYLVVGGGGGESKTGVPNKLTVLDISNRASITTAAEIDLSRDEDSVQSLGNLATKDGLITFAGINSSRDAQGAGKNEHLRAFEITYPPRKKLRSEKDDSDIKGEIKPLGQRSLFRPGKDKSETYQRVLRLSPAQKRDSGSKRIGAVATGMARDSELVVFNATSSTPSEADLIARIDLPEGDEAADIDFAEPEQSEFSMAYCTDYDIYEQTYKYNFDTKKVEKTPNGPRRIHQMPAVDTDQNPKSRPKFRAVRFLNAQNVVALVNKHNKSGAELRIYHLYPTGPATAVLQKNLPTRIKSAVSLDVCALDTDRSDNQQIVVAVAGQDISIEVFTTNYQRATDTFSPFQSFITLRDVHQHQMTKLCLAPFHSPPRAPDLAEGEVKTAIPNHPGVQYVRLASISFGNTVVVDTFALQPFEPENKYTRYVLSHPNDERFWKIAFISIGALMVLVLAFLTQSVLSGFSDSSSGPFSLLPAQFKSFLDSPASAARGVGYGVQSTVSSAIDHSLPTAIPGVGRLRDLLATHLITPQDRTKALVVRDAGDSTAVSIDVHPDREAYLKQDVRARHWEELSLEEQATWKQRLVGAGRWAEGEGEKVLLGVLFSSYAGLVGEVAAGAMG</sequence>
<dbReference type="EMBL" id="JAVRRL010000063">
    <property type="protein sequence ID" value="KAK5109486.1"/>
    <property type="molecule type" value="Genomic_DNA"/>
</dbReference>
<evidence type="ECO:0000313" key="13">
    <source>
        <dbReference type="Proteomes" id="UP001310890"/>
    </source>
</evidence>
<comment type="subcellular location">
    <subcellularLocation>
        <location evidence="10">Endoplasmic reticulum membrane</location>
        <topology evidence="10">Single-pass type II membrane protein</topology>
    </subcellularLocation>
    <subcellularLocation>
        <location evidence="10">Golgi apparatus membrane</location>
        <topology evidence="10">Single-pass type II membrane protein</topology>
    </subcellularLocation>
</comment>
<evidence type="ECO:0000256" key="8">
    <source>
        <dbReference type="ARBA" id="ARBA00022989"/>
    </source>
</evidence>
<keyword evidence="2 10" id="KW-0853">WD repeat</keyword>
<evidence type="ECO:0000256" key="10">
    <source>
        <dbReference type="RuleBase" id="RU369019"/>
    </source>
</evidence>
<evidence type="ECO:0000256" key="5">
    <source>
        <dbReference type="ARBA" id="ARBA00022824"/>
    </source>
</evidence>
<evidence type="ECO:0000256" key="6">
    <source>
        <dbReference type="ARBA" id="ARBA00022892"/>
    </source>
</evidence>
<name>A0AAN7TMV9_9PEZI</name>
<evidence type="ECO:0000256" key="7">
    <source>
        <dbReference type="ARBA" id="ARBA00022927"/>
    </source>
</evidence>
<organism evidence="12 13">
    <name type="scientific">Meristemomyces frigidus</name>
    <dbReference type="NCBI Taxonomy" id="1508187"/>
    <lineage>
        <taxon>Eukaryota</taxon>
        <taxon>Fungi</taxon>
        <taxon>Dikarya</taxon>
        <taxon>Ascomycota</taxon>
        <taxon>Pezizomycotina</taxon>
        <taxon>Dothideomycetes</taxon>
        <taxon>Dothideomycetidae</taxon>
        <taxon>Mycosphaerellales</taxon>
        <taxon>Teratosphaeriaceae</taxon>
        <taxon>Meristemomyces</taxon>
    </lineage>
</organism>
<reference evidence="12" key="1">
    <citation type="submission" date="2023-08" db="EMBL/GenBank/DDBJ databases">
        <title>Black Yeasts Isolated from many extreme environments.</title>
        <authorList>
            <person name="Coleine C."/>
            <person name="Stajich J.E."/>
            <person name="Selbmann L."/>
        </authorList>
    </citation>
    <scope>NUCLEOTIDE SEQUENCE</scope>
    <source>
        <strain evidence="12">CCFEE 5401</strain>
    </source>
</reference>